<gene>
    <name evidence="1" type="ORF">METZ01_LOCUS63185</name>
</gene>
<dbReference type="EMBL" id="UINC01003919">
    <property type="protein sequence ID" value="SVA10331.1"/>
    <property type="molecule type" value="Genomic_DNA"/>
</dbReference>
<sequence>METTQLKLDGLVLIELDVHGDERGFFIERFNHSQFRSGGLPVDFAQDNHSRSQPGVIRGLHYQHSPAQGKLVGVARGRVWDVVLDIRPGSTTYGQTYTTELSDLNGTLLWVPPGFAHGFCVLGDTPADVLYKVDTPYNPANEGGILWNDPALAIPWPIAAPIVSDRDQRMPTFREHEAARNPLNANPS</sequence>
<dbReference type="InterPro" id="IPR011051">
    <property type="entry name" value="RmlC_Cupin_sf"/>
</dbReference>
<dbReference type="GO" id="GO:0000271">
    <property type="term" value="P:polysaccharide biosynthetic process"/>
    <property type="evidence" value="ECO:0007669"/>
    <property type="project" value="TreeGrafter"/>
</dbReference>
<dbReference type="SUPFAM" id="SSF51182">
    <property type="entry name" value="RmlC-like cupins"/>
    <property type="match status" value="1"/>
</dbReference>
<evidence type="ECO:0008006" key="2">
    <source>
        <dbReference type="Google" id="ProtNLM"/>
    </source>
</evidence>
<protein>
    <recommendedName>
        <fullName evidence="2">dTDP-4-dehydrorhamnose 3,5-epimerase</fullName>
    </recommendedName>
</protein>
<reference evidence="1" key="1">
    <citation type="submission" date="2018-05" db="EMBL/GenBank/DDBJ databases">
        <authorList>
            <person name="Lanie J.A."/>
            <person name="Ng W.-L."/>
            <person name="Kazmierczak K.M."/>
            <person name="Andrzejewski T.M."/>
            <person name="Davidsen T.M."/>
            <person name="Wayne K.J."/>
            <person name="Tettelin H."/>
            <person name="Glass J.I."/>
            <person name="Rusch D."/>
            <person name="Podicherti R."/>
            <person name="Tsui H.-C.T."/>
            <person name="Winkler M.E."/>
        </authorList>
    </citation>
    <scope>NUCLEOTIDE SEQUENCE</scope>
</reference>
<dbReference type="Pfam" id="PF00908">
    <property type="entry name" value="dTDP_sugar_isom"/>
    <property type="match status" value="1"/>
</dbReference>
<dbReference type="GO" id="GO:0019305">
    <property type="term" value="P:dTDP-rhamnose biosynthetic process"/>
    <property type="evidence" value="ECO:0007669"/>
    <property type="project" value="TreeGrafter"/>
</dbReference>
<dbReference type="CDD" id="cd00438">
    <property type="entry name" value="cupin_RmlC"/>
    <property type="match status" value="1"/>
</dbReference>
<accession>A0A381T432</accession>
<name>A0A381T432_9ZZZZ</name>
<dbReference type="InterPro" id="IPR014710">
    <property type="entry name" value="RmlC-like_jellyroll"/>
</dbReference>
<evidence type="ECO:0000313" key="1">
    <source>
        <dbReference type="EMBL" id="SVA10331.1"/>
    </source>
</evidence>
<dbReference type="NCBIfam" id="TIGR01221">
    <property type="entry name" value="rmlC"/>
    <property type="match status" value="1"/>
</dbReference>
<dbReference type="PANTHER" id="PTHR21047:SF2">
    <property type="entry name" value="THYMIDINE DIPHOSPHO-4-KETO-RHAMNOSE 3,5-EPIMERASE"/>
    <property type="match status" value="1"/>
</dbReference>
<organism evidence="1">
    <name type="scientific">marine metagenome</name>
    <dbReference type="NCBI Taxonomy" id="408172"/>
    <lineage>
        <taxon>unclassified sequences</taxon>
        <taxon>metagenomes</taxon>
        <taxon>ecological metagenomes</taxon>
    </lineage>
</organism>
<dbReference type="PANTHER" id="PTHR21047">
    <property type="entry name" value="DTDP-6-DEOXY-D-GLUCOSE-3,5 EPIMERASE"/>
    <property type="match status" value="1"/>
</dbReference>
<proteinExistence type="predicted"/>
<dbReference type="GO" id="GO:0005829">
    <property type="term" value="C:cytosol"/>
    <property type="evidence" value="ECO:0007669"/>
    <property type="project" value="TreeGrafter"/>
</dbReference>
<dbReference type="InterPro" id="IPR000888">
    <property type="entry name" value="RmlC-like"/>
</dbReference>
<dbReference type="AlphaFoldDB" id="A0A381T432"/>
<dbReference type="GO" id="GO:0008830">
    <property type="term" value="F:dTDP-4-dehydrorhamnose 3,5-epimerase activity"/>
    <property type="evidence" value="ECO:0007669"/>
    <property type="project" value="InterPro"/>
</dbReference>
<dbReference type="Gene3D" id="2.60.120.10">
    <property type="entry name" value="Jelly Rolls"/>
    <property type="match status" value="1"/>
</dbReference>